<dbReference type="EMBL" id="LCDO01000001">
    <property type="protein sequence ID" value="KKS57437.1"/>
    <property type="molecule type" value="Genomic_DNA"/>
</dbReference>
<protein>
    <submittedName>
        <fullName evidence="1">Uncharacterized protein</fullName>
    </submittedName>
</protein>
<gene>
    <name evidence="1" type="ORF">UV20_C0001G0077</name>
</gene>
<proteinExistence type="predicted"/>
<reference evidence="1 2" key="1">
    <citation type="journal article" date="2015" name="Nature">
        <title>rRNA introns, odd ribosomes, and small enigmatic genomes across a large radiation of phyla.</title>
        <authorList>
            <person name="Brown C.T."/>
            <person name="Hug L.A."/>
            <person name="Thomas B.C."/>
            <person name="Sharon I."/>
            <person name="Castelle C.J."/>
            <person name="Singh A."/>
            <person name="Wilkins M.J."/>
            <person name="Williams K.H."/>
            <person name="Banfield J.F."/>
        </authorList>
    </citation>
    <scope>NUCLEOTIDE SEQUENCE [LARGE SCALE GENOMIC DNA]</scope>
</reference>
<dbReference type="Proteomes" id="UP000034837">
    <property type="component" value="Unassembled WGS sequence"/>
</dbReference>
<dbReference type="AlphaFoldDB" id="A0A0G1A8R8"/>
<organism evidence="1 2">
    <name type="scientific">Candidatus Magasanikbacteria bacterium GW2011_GWA2_42_32</name>
    <dbReference type="NCBI Taxonomy" id="1619039"/>
    <lineage>
        <taxon>Bacteria</taxon>
        <taxon>Candidatus Magasanikiibacteriota</taxon>
    </lineage>
</organism>
<evidence type="ECO:0000313" key="1">
    <source>
        <dbReference type="EMBL" id="KKS57437.1"/>
    </source>
</evidence>
<comment type="caution">
    <text evidence="1">The sequence shown here is derived from an EMBL/GenBank/DDBJ whole genome shotgun (WGS) entry which is preliminary data.</text>
</comment>
<evidence type="ECO:0000313" key="2">
    <source>
        <dbReference type="Proteomes" id="UP000034837"/>
    </source>
</evidence>
<sequence length="119" mass="13267">MSKRCLIPFSEHNTSLEQVQLALFCDGQNSAQSVVRFLVKGQPFLKGQDEAILRFVVLDVRREGGHKFKIRGFVSDPTNVAPNDPRLGLYKAVVTFDFRIGSGSIWIGEPLLKKGLCDC</sequence>
<accession>A0A0G1A8R8</accession>
<name>A0A0G1A8R8_9BACT</name>